<evidence type="ECO:0000313" key="3">
    <source>
        <dbReference type="Proteomes" id="UP000192578"/>
    </source>
</evidence>
<dbReference type="EMBL" id="MTYJ01000003">
    <property type="protein sequence ID" value="OQV25339.1"/>
    <property type="molecule type" value="Genomic_DNA"/>
</dbReference>
<protein>
    <recommendedName>
        <fullName evidence="4">Zinc metalloproteinase</fullName>
    </recommendedName>
</protein>
<feature type="compositionally biased region" description="Polar residues" evidence="1">
    <location>
        <begin position="691"/>
        <end position="717"/>
    </location>
</feature>
<feature type="compositionally biased region" description="Basic and acidic residues" evidence="1">
    <location>
        <begin position="1104"/>
        <end position="1117"/>
    </location>
</feature>
<accession>A0A1W0XCY0</accession>
<gene>
    <name evidence="2" type="ORF">BV898_01019</name>
</gene>
<proteinExistence type="predicted"/>
<reference evidence="3" key="1">
    <citation type="submission" date="2017-01" db="EMBL/GenBank/DDBJ databases">
        <title>Comparative genomics of anhydrobiosis in the tardigrade Hypsibius dujardini.</title>
        <authorList>
            <person name="Yoshida Y."/>
            <person name="Koutsovoulos G."/>
            <person name="Laetsch D."/>
            <person name="Stevens L."/>
            <person name="Kumar S."/>
            <person name="Horikawa D."/>
            <person name="Ishino K."/>
            <person name="Komine S."/>
            <person name="Tomita M."/>
            <person name="Blaxter M."/>
            <person name="Arakawa K."/>
        </authorList>
    </citation>
    <scope>NUCLEOTIDE SEQUENCE [LARGE SCALE GENOMIC DNA]</scope>
    <source>
        <strain evidence="3">Z151</strain>
    </source>
</reference>
<feature type="region of interest" description="Disordered" evidence="1">
    <location>
        <begin position="835"/>
        <end position="977"/>
    </location>
</feature>
<feature type="compositionally biased region" description="Low complexity" evidence="1">
    <location>
        <begin position="849"/>
        <end position="858"/>
    </location>
</feature>
<name>A0A1W0XCY0_HYPEX</name>
<keyword evidence="3" id="KW-1185">Reference proteome</keyword>
<feature type="region of interest" description="Disordered" evidence="1">
    <location>
        <begin position="992"/>
        <end position="1246"/>
    </location>
</feature>
<dbReference type="InterPro" id="IPR021917">
    <property type="entry name" value="Unchr_Zn-peptidase-like"/>
</dbReference>
<dbReference type="Pfam" id="PF12044">
    <property type="entry name" value="Metallopep"/>
    <property type="match status" value="1"/>
</dbReference>
<evidence type="ECO:0000256" key="1">
    <source>
        <dbReference type="SAM" id="MobiDB-lite"/>
    </source>
</evidence>
<dbReference type="OrthoDB" id="74460at2759"/>
<dbReference type="PANTHER" id="PTHR21054">
    <property type="entry name" value="ZINC METALLOPROTEINASE-RELATED"/>
    <property type="match status" value="1"/>
</dbReference>
<sequence length="1457" mass="159078">MTEDLSVIPGLAVTNFQELNDRVVAYPFPILHGFVTHPDGQSVKEVRLSRLRLPEQTTGDGDDDSEDMRLAVWPVVHRCFRGVVSLELGENHLTLTARLNNVIVTHHLTLFYEPAQNPANFVLPVYIVCSDSDGSFQAPDNEDCSVESAVRRISTGAGLLQSATADILVDEGFPKKTFNLLLDEKGLPICEIFRTRLKMSELYAEESDEKLWRFFQKELKDAFPAYVGKCKFMSFLADTRYHVPDLEPVPYLYEDVLKFVNGHVALGGSSLALCSTGCLYTWPQSIEELPTRLTDERSVDPRNFMDDSAYRGTRWACFSTTLGAACHELGHTFDLGHEPVGIMARGFDDIYKVFTSARPISVGDLKTSTDSSTAVKTSKVQWISLLNCESETKTVTHKEVSTTSASDLKVVETSFGSFKRQKEYIVKGMAEAPAAALEKTSFGAKMSGKFFSPKKKDVCRDQVVVTQRKSSTYDAASVPDMDSYSIQSSCAISLFDPDHPGDSCNVSTVSTRPSSMVSTTKKSRGLLKRLSLGGSDCEQFTQKTAVLEVKPTQPQNGSSKSIVTKHYNTYVVTSSSGMPVGGLDLSRPPSGYSVEDGVYGSSNHASDQKHKTIMEDKTNGEKSHKSPWSRLFSSKKKKDRLPEFTEVDEQQKGLATTHSPTNSDIDRAAQHPPTFHAGVIATEDVNKKLSTMTNSDSVGGGSETKTGSLTAVSSDPLPQQRYLHPAVPPARQLPTLSVNSCGVTTSESEEPCSPDSLEEYHFRFDNTDPYPKKYIATTITQDRLDEIRYVAAPPKNASPPAVDGGGDSAGATTTPEPDYVETSVQKIRSAVEIVKPQPTERGRRDGKKVVPVVPPAVVDNKSSNPSAAVKEAVKKPRRAEEILRRTNKVPEEETKEQREMSPDRPRTVLKDSLSTRRAKSEEDLLSAGEKKPVLPVVAGRKARGVTESADRGKEATVSQQQRGKDRSPTKAATIERGLNLSSAAMKIKENGLNSDKRIIGLPDPRAANTPQAFRYPVDDPQLTGWRNRAEPQSPDLETMDAPSAQQKNSEQRPRVDLRVPPASSRVPSLGASTDPHQPNVMTGSAKPTGASSKLRFPLRSSQAAKHDAKDDPREQKPQRSVMNLIPTRSTLSSRNKENKTALKSAETVGNHAKAGKTKSLTGTPAKQRHSFRRKSLGRNSSRKKRAVKEDTSSANVATLRKDKSTASRGSNLHLATTGPSKRLDFKQMNESSNNHARPTHHRSASRDSIGQLGSFLMAEVDFVDGKVEMVDGHTSDDTSSSTGVTLAEPVITRGTLPRKQHCSSLINTPSGISVMEEVSVPHRLPLPVAPPRVPTEGGDAVVPGSGGPKWTRNCAALLSYHKWFNPHAPTDPKTPPHLDGHVLSAAGGLRLIELRDVCGNALQHWEYPEGIRSAPTTFKLPLSPPQAGSSSEEDKVVVVAIDVYGNMIHRTVRGAFQ</sequence>
<feature type="region of interest" description="Disordered" evidence="1">
    <location>
        <begin position="616"/>
        <end position="670"/>
    </location>
</feature>
<feature type="region of interest" description="Disordered" evidence="1">
    <location>
        <begin position="793"/>
        <end position="817"/>
    </location>
</feature>
<dbReference type="PANTHER" id="PTHR21054:SF2">
    <property type="entry name" value="MIP04191P"/>
    <property type="match status" value="1"/>
</dbReference>
<feature type="compositionally biased region" description="Polar residues" evidence="1">
    <location>
        <begin position="653"/>
        <end position="663"/>
    </location>
</feature>
<feature type="compositionally biased region" description="Basic residues" evidence="1">
    <location>
        <begin position="1166"/>
        <end position="1186"/>
    </location>
</feature>
<feature type="region of interest" description="Disordered" evidence="1">
    <location>
        <begin position="691"/>
        <end position="722"/>
    </location>
</feature>
<feature type="compositionally biased region" description="Basic and acidic residues" evidence="1">
    <location>
        <begin position="918"/>
        <end position="932"/>
    </location>
</feature>
<dbReference type="Proteomes" id="UP000192578">
    <property type="component" value="Unassembled WGS sequence"/>
</dbReference>
<organism evidence="2 3">
    <name type="scientific">Hypsibius exemplaris</name>
    <name type="common">Freshwater tardigrade</name>
    <dbReference type="NCBI Taxonomy" id="2072580"/>
    <lineage>
        <taxon>Eukaryota</taxon>
        <taxon>Metazoa</taxon>
        <taxon>Ecdysozoa</taxon>
        <taxon>Tardigrada</taxon>
        <taxon>Eutardigrada</taxon>
        <taxon>Parachela</taxon>
        <taxon>Hypsibioidea</taxon>
        <taxon>Hypsibiidae</taxon>
        <taxon>Hypsibius</taxon>
    </lineage>
</organism>
<feature type="compositionally biased region" description="Polar residues" evidence="1">
    <location>
        <begin position="1070"/>
        <end position="1082"/>
    </location>
</feature>
<feature type="compositionally biased region" description="Polar residues" evidence="1">
    <location>
        <begin position="1206"/>
        <end position="1219"/>
    </location>
</feature>
<evidence type="ECO:0000313" key="2">
    <source>
        <dbReference type="EMBL" id="OQV25339.1"/>
    </source>
</evidence>
<dbReference type="InterPro" id="IPR053002">
    <property type="entry name" value="Metalloproteinase_M10B"/>
</dbReference>
<comment type="caution">
    <text evidence="2">The sequence shown here is derived from an EMBL/GenBank/DDBJ whole genome shotgun (WGS) entry which is preliminary data.</text>
</comment>
<feature type="compositionally biased region" description="Polar residues" evidence="1">
    <location>
        <begin position="1118"/>
        <end position="1133"/>
    </location>
</feature>
<evidence type="ECO:0008006" key="4">
    <source>
        <dbReference type="Google" id="ProtNLM"/>
    </source>
</evidence>
<feature type="compositionally biased region" description="Basic and acidic residues" evidence="1">
    <location>
        <begin position="871"/>
        <end position="909"/>
    </location>
</feature>